<dbReference type="Proteomes" id="UP001652621">
    <property type="component" value="Unplaced"/>
</dbReference>
<keyword evidence="1" id="KW-1185">Reference proteome</keyword>
<sequence length="132" mass="15066">MVNKTLQKWMTNEVERLSSKLKHLMPGCSGYNRIQSMGVSKSVRYTVNAPYQIDMRSGGVSGARISSNKKSTHRRQPNVHILDCPLSNWDMLYPSTSPKMYAVVRVKRAGNYRNDRGQKVVYNRNMGSSRLI</sequence>
<proteinExistence type="predicted"/>
<evidence type="ECO:0000313" key="2">
    <source>
        <dbReference type="RefSeq" id="XP_058977413.1"/>
    </source>
</evidence>
<organism evidence="1 2">
    <name type="scientific">Musca domestica</name>
    <name type="common">House fly</name>
    <dbReference type="NCBI Taxonomy" id="7370"/>
    <lineage>
        <taxon>Eukaryota</taxon>
        <taxon>Metazoa</taxon>
        <taxon>Ecdysozoa</taxon>
        <taxon>Arthropoda</taxon>
        <taxon>Hexapoda</taxon>
        <taxon>Insecta</taxon>
        <taxon>Pterygota</taxon>
        <taxon>Neoptera</taxon>
        <taxon>Endopterygota</taxon>
        <taxon>Diptera</taxon>
        <taxon>Brachycera</taxon>
        <taxon>Muscomorpha</taxon>
        <taxon>Muscoidea</taxon>
        <taxon>Muscidae</taxon>
        <taxon>Musca</taxon>
    </lineage>
</organism>
<accession>A0ABM3UV62</accession>
<evidence type="ECO:0000313" key="1">
    <source>
        <dbReference type="Proteomes" id="UP001652621"/>
    </source>
</evidence>
<name>A0ABM3UV62_MUSDO</name>
<protein>
    <submittedName>
        <fullName evidence="2">Uncharacterized protein LOC131802075</fullName>
    </submittedName>
</protein>
<dbReference type="RefSeq" id="XP_058977413.1">
    <property type="nucleotide sequence ID" value="XM_059121430.1"/>
</dbReference>
<dbReference type="GeneID" id="131802075"/>
<gene>
    <name evidence="2" type="primary">LOC131802075</name>
</gene>
<reference evidence="2" key="1">
    <citation type="submission" date="2025-08" db="UniProtKB">
        <authorList>
            <consortium name="RefSeq"/>
        </authorList>
    </citation>
    <scope>IDENTIFICATION</scope>
    <source>
        <strain evidence="2">Aabys</strain>
        <tissue evidence="2">Whole body</tissue>
    </source>
</reference>